<dbReference type="InterPro" id="IPR039422">
    <property type="entry name" value="MarR/SlyA-like"/>
</dbReference>
<dbReference type="InterPro" id="IPR000835">
    <property type="entry name" value="HTH_MarR-typ"/>
</dbReference>
<dbReference type="EMBL" id="FNHE01000011">
    <property type="protein sequence ID" value="SDN06365.1"/>
    <property type="molecule type" value="Genomic_DNA"/>
</dbReference>
<keyword evidence="3" id="KW-1185">Reference proteome</keyword>
<proteinExistence type="predicted"/>
<reference evidence="3" key="1">
    <citation type="submission" date="2016-10" db="EMBL/GenBank/DDBJ databases">
        <authorList>
            <person name="Varghese N."/>
            <person name="Submissions S."/>
        </authorList>
    </citation>
    <scope>NUCLEOTIDE SEQUENCE [LARGE SCALE GENOMIC DNA]</scope>
    <source>
        <strain evidence="3">DSM 45419</strain>
    </source>
</reference>
<feature type="domain" description="HTH marR-type" evidence="1">
    <location>
        <begin position="9"/>
        <end position="141"/>
    </location>
</feature>
<organism evidence="2 3">
    <name type="scientific">Geodermatophilus siccatus</name>
    <dbReference type="NCBI Taxonomy" id="1137991"/>
    <lineage>
        <taxon>Bacteria</taxon>
        <taxon>Bacillati</taxon>
        <taxon>Actinomycetota</taxon>
        <taxon>Actinomycetes</taxon>
        <taxon>Geodermatophilales</taxon>
        <taxon>Geodermatophilaceae</taxon>
        <taxon>Geodermatophilus</taxon>
    </lineage>
</organism>
<dbReference type="Pfam" id="PF12802">
    <property type="entry name" value="MarR_2"/>
    <property type="match status" value="1"/>
</dbReference>
<dbReference type="PRINTS" id="PR00598">
    <property type="entry name" value="HTHMARR"/>
</dbReference>
<dbReference type="GO" id="GO:0006950">
    <property type="term" value="P:response to stress"/>
    <property type="evidence" value="ECO:0007669"/>
    <property type="project" value="TreeGrafter"/>
</dbReference>
<dbReference type="SMART" id="SM00347">
    <property type="entry name" value="HTH_MARR"/>
    <property type="match status" value="1"/>
</dbReference>
<dbReference type="SUPFAM" id="SSF46785">
    <property type="entry name" value="Winged helix' DNA-binding domain"/>
    <property type="match status" value="1"/>
</dbReference>
<evidence type="ECO:0000313" key="2">
    <source>
        <dbReference type="EMBL" id="SDN06365.1"/>
    </source>
</evidence>
<accession>A0A1G9YCZ2</accession>
<dbReference type="PANTHER" id="PTHR33164">
    <property type="entry name" value="TRANSCRIPTIONAL REGULATOR, MARR FAMILY"/>
    <property type="match status" value="1"/>
</dbReference>
<dbReference type="GO" id="GO:0003700">
    <property type="term" value="F:DNA-binding transcription factor activity"/>
    <property type="evidence" value="ECO:0007669"/>
    <property type="project" value="InterPro"/>
</dbReference>
<dbReference type="STRING" id="1137991.SAMN05660642_03970"/>
<dbReference type="PROSITE" id="PS50995">
    <property type="entry name" value="HTH_MARR_2"/>
    <property type="match status" value="1"/>
</dbReference>
<gene>
    <name evidence="2" type="ORF">SAMN05660642_03970</name>
</gene>
<dbReference type="AlphaFoldDB" id="A0A1G9YCZ2"/>
<dbReference type="Proteomes" id="UP000198680">
    <property type="component" value="Unassembled WGS sequence"/>
</dbReference>
<sequence>MRQEASGGSLPHVDLLRQVTSGLTSRVEEILVGSDLTLDQWRVLHTLTEGGPLSMSDLSGRTRISGPTVTRIVDRLVERSLLYRNVDATDRRRVVVHAAERGRALCRSLAPRIAEAERDGLAALSSTEARTLRRLLERLATP</sequence>
<name>A0A1G9YCZ2_9ACTN</name>
<protein>
    <submittedName>
        <fullName evidence="2">DNA-binding transcriptional regulator, MarR family</fullName>
    </submittedName>
</protein>
<keyword evidence="2" id="KW-0238">DNA-binding</keyword>
<dbReference type="Gene3D" id="1.10.10.10">
    <property type="entry name" value="Winged helix-like DNA-binding domain superfamily/Winged helix DNA-binding domain"/>
    <property type="match status" value="1"/>
</dbReference>
<dbReference type="PANTHER" id="PTHR33164:SF43">
    <property type="entry name" value="HTH-TYPE TRANSCRIPTIONAL REPRESSOR YETL"/>
    <property type="match status" value="1"/>
</dbReference>
<evidence type="ECO:0000313" key="3">
    <source>
        <dbReference type="Proteomes" id="UP000198680"/>
    </source>
</evidence>
<dbReference type="InterPro" id="IPR036388">
    <property type="entry name" value="WH-like_DNA-bd_sf"/>
</dbReference>
<dbReference type="InterPro" id="IPR036390">
    <property type="entry name" value="WH_DNA-bd_sf"/>
</dbReference>
<evidence type="ECO:0000259" key="1">
    <source>
        <dbReference type="PROSITE" id="PS50995"/>
    </source>
</evidence>
<dbReference type="GO" id="GO:0003677">
    <property type="term" value="F:DNA binding"/>
    <property type="evidence" value="ECO:0007669"/>
    <property type="project" value="UniProtKB-KW"/>
</dbReference>
<dbReference type="OrthoDB" id="4629660at2"/>